<gene>
    <name evidence="9" type="ORF">M1L60_25740</name>
</gene>
<name>A0ABT1DT39_9ACTN</name>
<keyword evidence="5 7" id="KW-0472">Membrane</keyword>
<evidence type="ECO:0000256" key="1">
    <source>
        <dbReference type="ARBA" id="ARBA00004651"/>
    </source>
</evidence>
<accession>A0ABT1DT39</accession>
<evidence type="ECO:0000256" key="4">
    <source>
        <dbReference type="ARBA" id="ARBA00022989"/>
    </source>
</evidence>
<feature type="transmembrane region" description="Helical" evidence="7">
    <location>
        <begin position="406"/>
        <end position="426"/>
    </location>
</feature>
<comment type="similarity">
    <text evidence="6">Belongs to the ABC-4 integral membrane protein family.</text>
</comment>
<dbReference type="PANTHER" id="PTHR30572:SF4">
    <property type="entry name" value="ABC TRANSPORTER PERMEASE YTRF"/>
    <property type="match status" value="1"/>
</dbReference>
<feature type="transmembrane region" description="Helical" evidence="7">
    <location>
        <begin position="313"/>
        <end position="339"/>
    </location>
</feature>
<dbReference type="InterPro" id="IPR050250">
    <property type="entry name" value="Macrolide_Exporter_MacB"/>
</dbReference>
<dbReference type="RefSeq" id="WP_253240083.1">
    <property type="nucleotide sequence ID" value="NZ_JAMYJR010000028.1"/>
</dbReference>
<evidence type="ECO:0000256" key="6">
    <source>
        <dbReference type="ARBA" id="ARBA00038076"/>
    </source>
</evidence>
<feature type="transmembrane region" description="Helical" evidence="7">
    <location>
        <begin position="804"/>
        <end position="828"/>
    </location>
</feature>
<evidence type="ECO:0000256" key="2">
    <source>
        <dbReference type="ARBA" id="ARBA00022475"/>
    </source>
</evidence>
<keyword evidence="3 7" id="KW-0812">Transmembrane</keyword>
<dbReference type="InterPro" id="IPR003838">
    <property type="entry name" value="ABC3_permease_C"/>
</dbReference>
<feature type="transmembrane region" description="Helical" evidence="7">
    <location>
        <begin position="479"/>
        <end position="501"/>
    </location>
</feature>
<evidence type="ECO:0000313" key="9">
    <source>
        <dbReference type="EMBL" id="MCO8274007.1"/>
    </source>
</evidence>
<evidence type="ECO:0000256" key="7">
    <source>
        <dbReference type="SAM" id="Phobius"/>
    </source>
</evidence>
<organism evidence="9 10">
    <name type="scientific">Paractinoplanes aksuensis</name>
    <dbReference type="NCBI Taxonomy" id="2939490"/>
    <lineage>
        <taxon>Bacteria</taxon>
        <taxon>Bacillati</taxon>
        <taxon>Actinomycetota</taxon>
        <taxon>Actinomycetes</taxon>
        <taxon>Micromonosporales</taxon>
        <taxon>Micromonosporaceae</taxon>
        <taxon>Paractinoplanes</taxon>
    </lineage>
</organism>
<feature type="domain" description="ABC3 transporter permease C-terminal" evidence="8">
    <location>
        <begin position="269"/>
        <end position="387"/>
    </location>
</feature>
<feature type="transmembrane region" description="Helical" evidence="7">
    <location>
        <begin position="27"/>
        <end position="48"/>
    </location>
</feature>
<proteinExistence type="inferred from homology"/>
<feature type="transmembrane region" description="Helical" evidence="7">
    <location>
        <begin position="848"/>
        <end position="868"/>
    </location>
</feature>
<feature type="transmembrane region" description="Helical" evidence="7">
    <location>
        <begin position="265"/>
        <end position="287"/>
    </location>
</feature>
<evidence type="ECO:0000256" key="5">
    <source>
        <dbReference type="ARBA" id="ARBA00023136"/>
    </source>
</evidence>
<feature type="transmembrane region" description="Helical" evidence="7">
    <location>
        <begin position="359"/>
        <end position="385"/>
    </location>
</feature>
<keyword evidence="2" id="KW-1003">Cell membrane</keyword>
<dbReference type="Proteomes" id="UP001523369">
    <property type="component" value="Unassembled WGS sequence"/>
</dbReference>
<evidence type="ECO:0000256" key="3">
    <source>
        <dbReference type="ARBA" id="ARBA00022692"/>
    </source>
</evidence>
<comment type="subcellular location">
    <subcellularLocation>
        <location evidence="1">Cell membrane</location>
        <topology evidence="1">Multi-pass membrane protein</topology>
    </subcellularLocation>
</comment>
<dbReference type="Pfam" id="PF02687">
    <property type="entry name" value="FtsX"/>
    <property type="match status" value="1"/>
</dbReference>
<protein>
    <submittedName>
        <fullName evidence="9">ABC transporter permease</fullName>
    </submittedName>
</protein>
<evidence type="ECO:0000259" key="8">
    <source>
        <dbReference type="Pfam" id="PF02687"/>
    </source>
</evidence>
<keyword evidence="4 7" id="KW-1133">Transmembrane helix</keyword>
<keyword evidence="10" id="KW-1185">Reference proteome</keyword>
<dbReference type="PANTHER" id="PTHR30572">
    <property type="entry name" value="MEMBRANE COMPONENT OF TRANSPORTER-RELATED"/>
    <property type="match status" value="1"/>
</dbReference>
<feature type="transmembrane region" description="Helical" evidence="7">
    <location>
        <begin position="750"/>
        <end position="775"/>
    </location>
</feature>
<evidence type="ECO:0000313" key="10">
    <source>
        <dbReference type="Proteomes" id="UP001523369"/>
    </source>
</evidence>
<sequence>MRIPLLGSWRTALRIARRESRRARGRAALVVAMIAVPVAALAGTAVSYDMFTLTPAEQATRQLGAADALLTVRLAGPVEQDAIGRKWRPAGETSPGPALRTEREMLALLPEGSRVVPVRSGETEFRTVTGGLAGVRTHEMDLADPIHRGRAVLVDGRAPRGPGEVALSAAARSRFGDTIRSLDGARSWTAVGTVEFPDDLGEVVVLAPGPADQGAAQWLAVTPEPVDWAQVGPLNRDGLTVTSRAVLLDPPRTELDEQEAEGLSLVRIVVGLAVLEIVLLAGPAFAIGARRRQRSLALVAANGGSRAHLRRIVLADGLVLGGAGAALGLLLGVVVAVLARPLSEQMLVGARAGGYRFDPATLAGIAVLAVATGLLAAVVPAFAAARADVVTALAGRRGAVRSRRRWLVLGLLLATAGAVVAGLAARRTSVELIVAGLAVTQIGLVLCTPSLVGLVALLGGRLPAAPRIALRDTARNRSAAAPAVSAVMAAVAGTVAIGVYLSSSAGRQELNYRASLPYGHISVTYGPGSPDPVRAAFDRALPGAPLTEITQTVCAGPDPSTACQLIPVRAPAQRCPGEDNPPRSQDEIDALIADPRCAAEHITQGSGFPAFWSVVGGRDAVVALTGATGADLERAVDTLDRGGAVVSDPFLLDDDGLVTVTVNRIEQARTPEEYRVPGYLLAAGPYASGTVLPPVLAQRAGFPTVAAGLVATTPAEPGTAALDRLNADLAAAGAGRATVATGPPDDNDPMLYLLALASTLITLGAAGIATGLAAADRRADLSTLAAVGADPGVRRRLSLSQAGVIAGLGSGLGVAAGLLSGFAVLTAINVSRSGEWPMPTPFPLTVPGTNLLFVLIAPLVAMIGAGLLTRAGLPVERRTIS</sequence>
<reference evidence="9 10" key="1">
    <citation type="submission" date="2022-06" db="EMBL/GenBank/DDBJ databases">
        <title>New Species of the Genus Actinoplanes, ActinopZanes ferrugineus.</title>
        <authorList>
            <person name="Ding P."/>
        </authorList>
    </citation>
    <scope>NUCLEOTIDE SEQUENCE [LARGE SCALE GENOMIC DNA]</scope>
    <source>
        <strain evidence="9 10">TRM88003</strain>
    </source>
</reference>
<comment type="caution">
    <text evidence="9">The sequence shown here is derived from an EMBL/GenBank/DDBJ whole genome shotgun (WGS) entry which is preliminary data.</text>
</comment>
<dbReference type="EMBL" id="JAMYJR010000028">
    <property type="protein sequence ID" value="MCO8274007.1"/>
    <property type="molecule type" value="Genomic_DNA"/>
</dbReference>
<feature type="transmembrane region" description="Helical" evidence="7">
    <location>
        <begin position="432"/>
        <end position="458"/>
    </location>
</feature>